<feature type="binding site" evidence="8">
    <location>
        <position position="228"/>
    </location>
    <ligand>
        <name>NADP(+)</name>
        <dbReference type="ChEBI" id="CHEBI:58349"/>
    </ligand>
</feature>
<dbReference type="HAMAP" id="MF_00222">
    <property type="entry name" value="Shikimate_DH_AroE"/>
    <property type="match status" value="1"/>
</dbReference>
<feature type="binding site" evidence="8">
    <location>
        <position position="206"/>
    </location>
    <ligand>
        <name>NADP(+)</name>
        <dbReference type="ChEBI" id="CHEBI:58349"/>
    </ligand>
</feature>
<dbReference type="PANTHER" id="PTHR21089">
    <property type="entry name" value="SHIKIMATE DEHYDROGENASE"/>
    <property type="match status" value="1"/>
</dbReference>
<dbReference type="NCBIfam" id="NF001316">
    <property type="entry name" value="PRK00258.2-5"/>
    <property type="match status" value="1"/>
</dbReference>
<comment type="subunit">
    <text evidence="8">Homodimer.</text>
</comment>
<dbReference type="AlphaFoldDB" id="A0A0S4XLU8"/>
<dbReference type="PANTHER" id="PTHR21089:SF1">
    <property type="entry name" value="BIFUNCTIONAL 3-DEHYDROQUINATE DEHYDRATASE_SHIKIMATE DEHYDROGENASE, CHLOROPLASTIC"/>
    <property type="match status" value="1"/>
</dbReference>
<feature type="binding site" evidence="8">
    <location>
        <position position="100"/>
    </location>
    <ligand>
        <name>shikimate</name>
        <dbReference type="ChEBI" id="CHEBI:36208"/>
    </ligand>
</feature>
<proteinExistence type="inferred from homology"/>
<feature type="binding site" evidence="8">
    <location>
        <position position="85"/>
    </location>
    <ligand>
        <name>shikimate</name>
        <dbReference type="ChEBI" id="CHEBI:36208"/>
    </ligand>
</feature>
<feature type="binding site" evidence="8">
    <location>
        <position position="235"/>
    </location>
    <ligand>
        <name>shikimate</name>
        <dbReference type="ChEBI" id="CHEBI:36208"/>
    </ligand>
</feature>
<evidence type="ECO:0000256" key="8">
    <source>
        <dbReference type="HAMAP-Rule" id="MF_00222"/>
    </source>
</evidence>
<dbReference type="Gene3D" id="3.40.50.10860">
    <property type="entry name" value="Leucine Dehydrogenase, chain A, domain 1"/>
    <property type="match status" value="1"/>
</dbReference>
<dbReference type="InterPro" id="IPR013708">
    <property type="entry name" value="Shikimate_DH-bd_N"/>
</dbReference>
<evidence type="ECO:0000313" key="11">
    <source>
        <dbReference type="EMBL" id="CUV65290.1"/>
    </source>
</evidence>
<keyword evidence="5 8" id="KW-0560">Oxidoreductase</keyword>
<comment type="function">
    <text evidence="8">Involved in the biosynthesis of the chorismate, which leads to the biosynthesis of aromatic amino acids. Catalyzes the reversible NADPH linked reduction of 3-dehydroshikimate (DHSA) to yield shikimate (SA).</text>
</comment>
<dbReference type="UniPathway" id="UPA00053">
    <property type="reaction ID" value="UER00087"/>
</dbReference>
<comment type="catalytic activity">
    <reaction evidence="7 8">
        <text>shikimate + NADP(+) = 3-dehydroshikimate + NADPH + H(+)</text>
        <dbReference type="Rhea" id="RHEA:17737"/>
        <dbReference type="ChEBI" id="CHEBI:15378"/>
        <dbReference type="ChEBI" id="CHEBI:16630"/>
        <dbReference type="ChEBI" id="CHEBI:36208"/>
        <dbReference type="ChEBI" id="CHEBI:57783"/>
        <dbReference type="ChEBI" id="CHEBI:58349"/>
        <dbReference type="EC" id="1.1.1.25"/>
    </reaction>
</comment>
<comment type="pathway">
    <text evidence="1 8">Metabolic intermediate biosynthesis; chorismate biosynthesis; chorismate from D-erythrose 4-phosphate and phosphoenolpyruvate: step 4/7.</text>
</comment>
<dbReference type="InterPro" id="IPR036291">
    <property type="entry name" value="NAD(P)-bd_dom_sf"/>
</dbReference>
<keyword evidence="6 8" id="KW-0057">Aromatic amino acid biosynthesis</keyword>
<feature type="binding site" evidence="8">
    <location>
        <begin position="15"/>
        <end position="17"/>
    </location>
    <ligand>
        <name>shikimate</name>
        <dbReference type="ChEBI" id="CHEBI:36208"/>
    </ligand>
</feature>
<reference evidence="11" key="1">
    <citation type="submission" date="2015-11" db="EMBL/GenBank/DDBJ databases">
        <authorList>
            <person name="Zhang Y."/>
            <person name="Guo Z."/>
        </authorList>
    </citation>
    <scope>NUCLEOTIDE SEQUENCE</scope>
    <source>
        <strain evidence="11">BN30871</strain>
    </source>
</reference>
<dbReference type="GO" id="GO:0004764">
    <property type="term" value="F:shikimate 3-dehydrogenase (NADP+) activity"/>
    <property type="evidence" value="ECO:0007669"/>
    <property type="project" value="UniProtKB-UniRule"/>
</dbReference>
<name>A0A0S4XLU8_9BACT</name>
<evidence type="ECO:0000259" key="9">
    <source>
        <dbReference type="Pfam" id="PF08501"/>
    </source>
</evidence>
<comment type="caution">
    <text evidence="8">Lacks conserved residue(s) required for the propagation of feature annotation.</text>
</comment>
<dbReference type="InterPro" id="IPR011342">
    <property type="entry name" value="Shikimate_DH"/>
</dbReference>
<dbReference type="GO" id="GO:0008652">
    <property type="term" value="P:amino acid biosynthetic process"/>
    <property type="evidence" value="ECO:0007669"/>
    <property type="project" value="UniProtKB-KW"/>
</dbReference>
<accession>A0A0S4XLU8</accession>
<dbReference type="GO" id="GO:0050661">
    <property type="term" value="F:NADP binding"/>
    <property type="evidence" value="ECO:0007669"/>
    <property type="project" value="InterPro"/>
</dbReference>
<sequence length="263" mass="29422">MNQLFAIFGNPVSHSKSPLMHNMAFETLKYNGCYTRYLLEDGGLLKDKFRSLGLSGANITVPHKEAAFKACDELDDFALRVGAVNTIVLKNDKLMGYNTDAPGFLKCVKDFSNIKNILILGAGGTVKSTSYILKEYGYDIDILARNKDRLKDFESDFDCFAFDNFKVKKYDLIINMTSAGLQDELLPAPKELLEDIILNSSGAIDIIYGKQTPFLKLVKSRGIISKDGIDMLINQGVLAFDYFTNHKFSLSEIENAMKKAFFV</sequence>
<dbReference type="GO" id="GO:0009073">
    <property type="term" value="P:aromatic amino acid family biosynthetic process"/>
    <property type="evidence" value="ECO:0007669"/>
    <property type="project" value="UniProtKB-KW"/>
</dbReference>
<dbReference type="NCBIfam" id="TIGR00507">
    <property type="entry name" value="aroE"/>
    <property type="match status" value="1"/>
</dbReference>
<dbReference type="GO" id="GO:0005829">
    <property type="term" value="C:cytosol"/>
    <property type="evidence" value="ECO:0007669"/>
    <property type="project" value="TreeGrafter"/>
</dbReference>
<dbReference type="Pfam" id="PF08501">
    <property type="entry name" value="Shikimate_dh_N"/>
    <property type="match status" value="1"/>
</dbReference>
<feature type="binding site" evidence="8">
    <location>
        <position position="76"/>
    </location>
    <ligand>
        <name>NADP(+)</name>
        <dbReference type="ChEBI" id="CHEBI:58349"/>
    </ligand>
</feature>
<feature type="domain" description="Shikimate dehydrogenase substrate binding N-terminal" evidence="9">
    <location>
        <begin position="7"/>
        <end position="87"/>
    </location>
</feature>
<dbReference type="EC" id="1.1.1.25" evidence="2 8"/>
<feature type="active site" description="Proton acceptor" evidence="8">
    <location>
        <position position="64"/>
    </location>
</feature>
<dbReference type="EMBL" id="FAXN01000023">
    <property type="protein sequence ID" value="CUV65290.1"/>
    <property type="molecule type" value="Genomic_DNA"/>
</dbReference>
<organism evidence="11">
    <name type="scientific">Sulfurovum sp. enrichment culture clone C5</name>
    <dbReference type="NCBI Taxonomy" id="497650"/>
    <lineage>
        <taxon>Bacteria</taxon>
        <taxon>Pseudomonadati</taxon>
        <taxon>Campylobacterota</taxon>
        <taxon>Epsilonproteobacteria</taxon>
        <taxon>Campylobacterales</taxon>
        <taxon>Sulfurovaceae</taxon>
        <taxon>Sulfurovum</taxon>
        <taxon>environmental samples</taxon>
    </lineage>
</organism>
<evidence type="ECO:0000256" key="5">
    <source>
        <dbReference type="ARBA" id="ARBA00023002"/>
    </source>
</evidence>
<dbReference type="InterPro" id="IPR022893">
    <property type="entry name" value="Shikimate_DH_fam"/>
</dbReference>
<comment type="similarity">
    <text evidence="8">Belongs to the shikimate dehydrogenase family.</text>
</comment>
<evidence type="ECO:0000256" key="4">
    <source>
        <dbReference type="ARBA" id="ARBA00022857"/>
    </source>
</evidence>
<dbReference type="GO" id="GO:0019632">
    <property type="term" value="P:shikimate metabolic process"/>
    <property type="evidence" value="ECO:0007669"/>
    <property type="project" value="InterPro"/>
</dbReference>
<dbReference type="SUPFAM" id="SSF51735">
    <property type="entry name" value="NAD(P)-binding Rossmann-fold domains"/>
    <property type="match status" value="1"/>
</dbReference>
<dbReference type="InterPro" id="IPR041121">
    <property type="entry name" value="SDH_C"/>
</dbReference>
<feature type="domain" description="SDH C-terminal" evidence="10">
    <location>
        <begin position="228"/>
        <end position="257"/>
    </location>
</feature>
<dbReference type="Gene3D" id="3.40.50.720">
    <property type="entry name" value="NAD(P)-binding Rossmann-like Domain"/>
    <property type="match status" value="1"/>
</dbReference>
<evidence type="ECO:0000259" key="10">
    <source>
        <dbReference type="Pfam" id="PF18317"/>
    </source>
</evidence>
<feature type="binding site" evidence="8">
    <location>
        <position position="208"/>
    </location>
    <ligand>
        <name>shikimate</name>
        <dbReference type="ChEBI" id="CHEBI:36208"/>
    </ligand>
</feature>
<dbReference type="GO" id="GO:0009423">
    <property type="term" value="P:chorismate biosynthetic process"/>
    <property type="evidence" value="ECO:0007669"/>
    <property type="project" value="UniProtKB-UniRule"/>
</dbReference>
<dbReference type="InterPro" id="IPR046346">
    <property type="entry name" value="Aminoacid_DH-like_N_sf"/>
</dbReference>
<evidence type="ECO:0000256" key="3">
    <source>
        <dbReference type="ARBA" id="ARBA00022605"/>
    </source>
</evidence>
<gene>
    <name evidence="8 11" type="primary">aroE</name>
    <name evidence="11" type="ORF">BN3087_240029</name>
</gene>
<evidence type="ECO:0000256" key="7">
    <source>
        <dbReference type="ARBA" id="ARBA00049442"/>
    </source>
</evidence>
<evidence type="ECO:0000256" key="6">
    <source>
        <dbReference type="ARBA" id="ARBA00023141"/>
    </source>
</evidence>
<dbReference type="Pfam" id="PF18317">
    <property type="entry name" value="SDH_C"/>
    <property type="match status" value="1"/>
</dbReference>
<feature type="binding site" evidence="8">
    <location>
        <position position="60"/>
    </location>
    <ligand>
        <name>shikimate</name>
        <dbReference type="ChEBI" id="CHEBI:36208"/>
    </ligand>
</feature>
<evidence type="ECO:0000256" key="1">
    <source>
        <dbReference type="ARBA" id="ARBA00004871"/>
    </source>
</evidence>
<evidence type="ECO:0000256" key="2">
    <source>
        <dbReference type="ARBA" id="ARBA00012962"/>
    </source>
</evidence>
<protein>
    <recommendedName>
        <fullName evidence="2 8">Shikimate dehydrogenase (NADP(+))</fullName>
        <shortName evidence="8">SDH</shortName>
        <ecNumber evidence="2 8">1.1.1.25</ecNumber>
    </recommendedName>
</protein>
<dbReference type="SUPFAM" id="SSF53223">
    <property type="entry name" value="Aminoacid dehydrogenase-like, N-terminal domain"/>
    <property type="match status" value="1"/>
</dbReference>
<keyword evidence="4 8" id="KW-0521">NADP</keyword>
<keyword evidence="3 8" id="KW-0028">Amino-acid biosynthesis</keyword>
<dbReference type="CDD" id="cd01065">
    <property type="entry name" value="NAD_bind_Shikimate_DH"/>
    <property type="match status" value="1"/>
</dbReference>